<dbReference type="PANTHER" id="PTHR38099:SF1">
    <property type="entry name" value="LARGE RIBOSOMAL RNA SUBUNIT ACCUMULATION PROTEIN YCED"/>
    <property type="match status" value="1"/>
</dbReference>
<dbReference type="STRING" id="1444770.AF72_07745"/>
<accession>Z9JJU9</accession>
<evidence type="ECO:0000256" key="4">
    <source>
        <dbReference type="ARBA" id="ARBA00022517"/>
    </source>
</evidence>
<comment type="caution">
    <text evidence="6">The sequence shown here is derived from an EMBL/GenBank/DDBJ whole genome shotgun (WGS) entry which is preliminary data.</text>
</comment>
<keyword evidence="4" id="KW-0690">Ribosome biogenesis</keyword>
<evidence type="ECO:0000313" key="9">
    <source>
        <dbReference type="Proteomes" id="UP001430701"/>
    </source>
</evidence>
<evidence type="ECO:0000256" key="3">
    <source>
        <dbReference type="ARBA" id="ARBA00015716"/>
    </source>
</evidence>
<dbReference type="eggNOG" id="COG1399">
    <property type="taxonomic scope" value="Bacteria"/>
</dbReference>
<dbReference type="InterPro" id="IPR039255">
    <property type="entry name" value="YceD_bac"/>
</dbReference>
<dbReference type="GeneID" id="68900818"/>
<evidence type="ECO:0000256" key="2">
    <source>
        <dbReference type="ARBA" id="ARBA00010740"/>
    </source>
</evidence>
<reference evidence="6 8" key="1">
    <citation type="journal article" date="2014" name="Genome Announc.">
        <title>Draft Genome Sequence of Xylella fastidiosa Pear Leaf Scorch Strain in Taiwan.</title>
        <authorList>
            <person name="Su C.C."/>
            <person name="Deng W.L."/>
            <person name="Jan F.J."/>
            <person name="Chang C.J."/>
            <person name="Huang H."/>
            <person name="Chen J."/>
        </authorList>
    </citation>
    <scope>NUCLEOTIDE SEQUENCE [LARGE SCALE GENOMIC DNA]</scope>
    <source>
        <strain evidence="6 8">PLS229</strain>
    </source>
</reference>
<name>Z9JJU9_9GAMM</name>
<proteinExistence type="inferred from homology"/>
<dbReference type="AlphaFoldDB" id="Z9JJU9"/>
<dbReference type="EMBL" id="JDSQ01000011">
    <property type="protein sequence ID" value="EWS78007.1"/>
    <property type="molecule type" value="Genomic_DNA"/>
</dbReference>
<dbReference type="PANTHER" id="PTHR38099">
    <property type="entry name" value="LARGE RIBOSOMAL RNA SUBUNIT ACCUMULATION PROTEIN YCED"/>
    <property type="match status" value="1"/>
</dbReference>
<evidence type="ECO:0000313" key="6">
    <source>
        <dbReference type="EMBL" id="EWS78007.1"/>
    </source>
</evidence>
<evidence type="ECO:0000313" key="7">
    <source>
        <dbReference type="EMBL" id="MCD8473917.1"/>
    </source>
</evidence>
<evidence type="ECO:0000256" key="5">
    <source>
        <dbReference type="ARBA" id="ARBA00031841"/>
    </source>
</evidence>
<keyword evidence="9" id="KW-1185">Reference proteome</keyword>
<dbReference type="InterPro" id="IPR003772">
    <property type="entry name" value="YceD"/>
</dbReference>
<dbReference type="OrthoDB" id="9786771at2"/>
<dbReference type="EMBL" id="JAJPPU010000002">
    <property type="protein sequence ID" value="MCD8473917.1"/>
    <property type="molecule type" value="Genomic_DNA"/>
</dbReference>
<organism evidence="6 8">
    <name type="scientific">Xylella taiwanensis</name>
    <dbReference type="NCBI Taxonomy" id="1444770"/>
    <lineage>
        <taxon>Bacteria</taxon>
        <taxon>Pseudomonadati</taxon>
        <taxon>Pseudomonadota</taxon>
        <taxon>Gammaproteobacteria</taxon>
        <taxon>Lysobacterales</taxon>
        <taxon>Lysobacteraceae</taxon>
        <taxon>Xylella</taxon>
    </lineage>
</organism>
<dbReference type="GO" id="GO:0042254">
    <property type="term" value="P:ribosome biogenesis"/>
    <property type="evidence" value="ECO:0007669"/>
    <property type="project" value="UniProtKB-KW"/>
</dbReference>
<dbReference type="RefSeq" id="WP_038271323.1">
    <property type="nucleotide sequence ID" value="NZ_CP053627.1"/>
</dbReference>
<dbReference type="Proteomes" id="UP001430701">
    <property type="component" value="Unassembled WGS sequence"/>
</dbReference>
<comment type="similarity">
    <text evidence="2">Belongs to the DUF177 domain family.</text>
</comment>
<dbReference type="Pfam" id="PF02620">
    <property type="entry name" value="YceD"/>
    <property type="match status" value="1"/>
</dbReference>
<dbReference type="PATRIC" id="fig|1444770.3.peg.1837"/>
<dbReference type="Proteomes" id="UP000020406">
    <property type="component" value="Unassembled WGS sequence"/>
</dbReference>
<evidence type="ECO:0000256" key="1">
    <source>
        <dbReference type="ARBA" id="ARBA00002868"/>
    </source>
</evidence>
<sequence length="169" mass="19014">MIENVPEWLDTWRMVAARGCFGGRIHLTKMKRLGDALLDTEGECTYVLEFGHDEGLQIAYVALTVEAQLPLECQRSLQRFLLPVRVSQRMGLIRNEAEESALPPDYEVLLVPANGMLRPVDLVEDELLLAIPLVPVALDTEAVETKWPPTDQETNKTNPFAVLASFKRQ</sequence>
<protein>
    <recommendedName>
        <fullName evidence="3">Large ribosomal RNA subunit accumulation protein YceD</fullName>
    </recommendedName>
    <alternativeName>
        <fullName evidence="5">23S rRNA accumulation protein YceD</fullName>
    </alternativeName>
</protein>
<gene>
    <name evidence="6" type="ORF">AF72_07745</name>
    <name evidence="7" type="ORF">LPH55_10745</name>
</gene>
<comment type="function">
    <text evidence="1">Plays a role in synthesis, processing and/or stability of 23S rRNA.</text>
</comment>
<evidence type="ECO:0000313" key="8">
    <source>
        <dbReference type="Proteomes" id="UP000020406"/>
    </source>
</evidence>
<dbReference type="KEGG" id="xtw:AB672_05910"/>
<dbReference type="GO" id="GO:0005829">
    <property type="term" value="C:cytosol"/>
    <property type="evidence" value="ECO:0007669"/>
    <property type="project" value="TreeGrafter"/>
</dbReference>
<reference evidence="7" key="2">
    <citation type="submission" date="2021-11" db="EMBL/GenBank/DDBJ databases">
        <title>Genome sequence of Xylella taiwanensis PLS432.</title>
        <authorList>
            <person name="Weng L.-W."/>
            <person name="Su C.-C."/>
            <person name="Tsai C.-W."/>
            <person name="Kuo C.-H."/>
        </authorList>
    </citation>
    <scope>NUCLEOTIDE SEQUENCE</scope>
    <source>
        <strain evidence="7">PLS432</strain>
    </source>
</reference>